<dbReference type="Pfam" id="PF02687">
    <property type="entry name" value="FtsX"/>
    <property type="match status" value="2"/>
</dbReference>
<keyword evidence="2" id="KW-1003">Cell membrane</keyword>
<name>A0A398DK64_9BACT</name>
<dbReference type="Proteomes" id="UP000266113">
    <property type="component" value="Unassembled WGS sequence"/>
</dbReference>
<gene>
    <name evidence="10" type="ORF">SMC1_09940</name>
</gene>
<evidence type="ECO:0000259" key="9">
    <source>
        <dbReference type="Pfam" id="PF12704"/>
    </source>
</evidence>
<dbReference type="AlphaFoldDB" id="A0A398DK64"/>
<keyword evidence="11" id="KW-1185">Reference proteome</keyword>
<dbReference type="RefSeq" id="WP_119086609.1">
    <property type="nucleotide sequence ID" value="NZ_QXIY01000050.1"/>
</dbReference>
<evidence type="ECO:0000256" key="2">
    <source>
        <dbReference type="ARBA" id="ARBA00022475"/>
    </source>
</evidence>
<proteinExistence type="inferred from homology"/>
<feature type="transmembrane region" description="Helical" evidence="7">
    <location>
        <begin position="789"/>
        <end position="809"/>
    </location>
</feature>
<organism evidence="10 11">
    <name type="scientific">Candidatus Cryosericum septentrionale</name>
    <dbReference type="NCBI Taxonomy" id="2290913"/>
    <lineage>
        <taxon>Bacteria</taxon>
        <taxon>Pseudomonadati</taxon>
        <taxon>Caldisericota/Cryosericota group</taxon>
        <taxon>Candidatus Cryosericota</taxon>
        <taxon>Candidatus Cryosericia</taxon>
        <taxon>Candidatus Cryosericales</taxon>
        <taxon>Candidatus Cryosericaceae</taxon>
        <taxon>Candidatus Cryosericum</taxon>
    </lineage>
</organism>
<keyword evidence="4 7" id="KW-1133">Transmembrane helix</keyword>
<dbReference type="EMBL" id="QXIY01000050">
    <property type="protein sequence ID" value="RIE15555.1"/>
    <property type="molecule type" value="Genomic_DNA"/>
</dbReference>
<evidence type="ECO:0000256" key="4">
    <source>
        <dbReference type="ARBA" id="ARBA00022989"/>
    </source>
</evidence>
<feature type="domain" description="ABC3 transporter permease C-terminal" evidence="8">
    <location>
        <begin position="332"/>
        <end position="472"/>
    </location>
</feature>
<feature type="transmembrane region" description="Helical" evidence="7">
    <location>
        <begin position="443"/>
        <end position="462"/>
    </location>
</feature>
<accession>A0A398DK64</accession>
<evidence type="ECO:0000256" key="6">
    <source>
        <dbReference type="ARBA" id="ARBA00038076"/>
    </source>
</evidence>
<feature type="transmembrane region" description="Helical" evidence="7">
    <location>
        <begin position="374"/>
        <end position="399"/>
    </location>
</feature>
<keyword evidence="5 7" id="KW-0472">Membrane</keyword>
<protein>
    <submittedName>
        <fullName evidence="10">Uncharacterized protein</fullName>
    </submittedName>
</protein>
<dbReference type="InterPro" id="IPR050250">
    <property type="entry name" value="Macrolide_Exporter_MacB"/>
</dbReference>
<dbReference type="PANTHER" id="PTHR30572">
    <property type="entry name" value="MEMBRANE COMPONENT OF TRANSPORTER-RELATED"/>
    <property type="match status" value="1"/>
</dbReference>
<evidence type="ECO:0000256" key="5">
    <source>
        <dbReference type="ARBA" id="ARBA00023136"/>
    </source>
</evidence>
<dbReference type="InterPro" id="IPR025857">
    <property type="entry name" value="MacB_PCD"/>
</dbReference>
<dbReference type="GO" id="GO:0005886">
    <property type="term" value="C:plasma membrane"/>
    <property type="evidence" value="ECO:0007669"/>
    <property type="project" value="UniProtKB-SubCell"/>
</dbReference>
<evidence type="ECO:0000256" key="1">
    <source>
        <dbReference type="ARBA" id="ARBA00004651"/>
    </source>
</evidence>
<evidence type="ECO:0000313" key="11">
    <source>
        <dbReference type="Proteomes" id="UP000266113"/>
    </source>
</evidence>
<evidence type="ECO:0000313" key="10">
    <source>
        <dbReference type="EMBL" id="RIE15555.1"/>
    </source>
</evidence>
<dbReference type="PANTHER" id="PTHR30572:SF4">
    <property type="entry name" value="ABC TRANSPORTER PERMEASE YTRF"/>
    <property type="match status" value="1"/>
</dbReference>
<feature type="transmembrane region" description="Helical" evidence="7">
    <location>
        <begin position="733"/>
        <end position="760"/>
    </location>
</feature>
<dbReference type="OrthoDB" id="9770099at2"/>
<feature type="transmembrane region" description="Helical" evidence="7">
    <location>
        <begin position="493"/>
        <end position="511"/>
    </location>
</feature>
<dbReference type="InterPro" id="IPR003838">
    <property type="entry name" value="ABC3_permease_C"/>
</dbReference>
<reference evidence="10 11" key="1">
    <citation type="submission" date="2018-09" db="EMBL/GenBank/DDBJ databases">
        <title>Discovery and Ecogenomic Context for Candidatus Cryosericales, a Global Caldiserica Order Active in Thawing Permafrost.</title>
        <authorList>
            <person name="Martinez M.A."/>
            <person name="Woodcroft B.J."/>
            <person name="Ignacio Espinoza J.C."/>
            <person name="Zayed A."/>
            <person name="Singleton C.M."/>
            <person name="Boyd J."/>
            <person name="Li Y.-F."/>
            <person name="Purvine S."/>
            <person name="Maughan H."/>
            <person name="Hodgkins S.B."/>
            <person name="Anderson D."/>
            <person name="Sederholm M."/>
            <person name="Temperton B."/>
            <person name="Saleska S.R."/>
            <person name="Tyson G.W."/>
            <person name="Rich V.I."/>
        </authorList>
    </citation>
    <scope>NUCLEOTIDE SEQUENCE [LARGE SCALE GENOMIC DNA]</scope>
    <source>
        <strain evidence="10 11">SMC1</strain>
    </source>
</reference>
<sequence>MNHRISRRLIAVFLALLLTSIIATSVAAMGLALREAQRSSRQEELRKMGCEVVDVLCTSRVITDQQEESSLAMYRSVGLGLAYGGGILPTDTMMDMMMKGFLVAGEFPPTTAAPLKGSTGRVGATSVFSVADFAVMRRIPGVRDLWLKTFETSLLTLSVSGRQQMVPTLPMSSGQLSRWNFVIEDGRDFAPGDGQNDVIIGSTLADLLFLGRDPIGQTFSDGIRAYRVIGVLAKKEEGLASSSGYLSPYSDPNLTIFRYSPTVPVGQEKDTPMVQILAEPGAGPAVAEAVQRMFRSKENADTIVQATSRNDMVPSVVGITMRTRTLSLLSSYALLTLVGCLLAVAVSLYTEFVTRVRSVAVRRALGASRRSVTLGFMAEACSMAVAAWGISSLILLALARPWTRVLQTLLQSGAVDIINQSRATVTLAGGPGYLDIALRLSPLAFLASLVLLLVIAVLSSLIPARGISRINPGAGIRFRGGVRSRFDALKLDLWGSLAVALCLLFALLPLSELSFGLQRDREFALLLGRNVARISTSSSTPPTSEQLQQIKDRLMQAGYPVAELRNADIFWTSAEGDPHQWIRVVSGDAALPSFYGLTLTQGTGMGASPEASGLEAVVGPDVWGMLHKSPNQGEGDLGSTFLSSGAVRIVGQFSPTVSATMNRTLFTTLDTRTSMCQSCGTRTTLLVGGVKPGTLQEVQDIVRSCVSPAVFASLGFLDGGALVDAIDASTQALAGFLMLFAAFGLLEGFVVLADQLYLYAQLKRRDTAIRKALGTSQAQLTRLHLTHNVLVAGISVIIGTLLMVVIAVATERPSYALTSTSLPWLGVTCLLAFIVSLVAARNQARRSRNVVPSRELRNL</sequence>
<keyword evidence="3 7" id="KW-0812">Transmembrane</keyword>
<comment type="similarity">
    <text evidence="6">Belongs to the ABC-4 integral membrane protein family.</text>
</comment>
<dbReference type="GO" id="GO:0022857">
    <property type="term" value="F:transmembrane transporter activity"/>
    <property type="evidence" value="ECO:0007669"/>
    <property type="project" value="TreeGrafter"/>
</dbReference>
<dbReference type="Pfam" id="PF12704">
    <property type="entry name" value="MacB_PCD"/>
    <property type="match status" value="1"/>
</dbReference>
<evidence type="ECO:0000256" key="3">
    <source>
        <dbReference type="ARBA" id="ARBA00022692"/>
    </source>
</evidence>
<feature type="domain" description="MacB-like periplasmic core" evidence="9">
    <location>
        <begin position="128"/>
        <end position="290"/>
    </location>
</feature>
<comment type="subcellular location">
    <subcellularLocation>
        <location evidence="1">Cell membrane</location>
        <topology evidence="1">Multi-pass membrane protein</topology>
    </subcellularLocation>
</comment>
<feature type="transmembrane region" description="Helical" evidence="7">
    <location>
        <begin position="332"/>
        <end position="353"/>
    </location>
</feature>
<evidence type="ECO:0000256" key="7">
    <source>
        <dbReference type="SAM" id="Phobius"/>
    </source>
</evidence>
<evidence type="ECO:0000259" key="8">
    <source>
        <dbReference type="Pfam" id="PF02687"/>
    </source>
</evidence>
<feature type="domain" description="ABC3 transporter permease C-terminal" evidence="8">
    <location>
        <begin position="739"/>
        <end position="839"/>
    </location>
</feature>
<comment type="caution">
    <text evidence="10">The sequence shown here is derived from an EMBL/GenBank/DDBJ whole genome shotgun (WGS) entry which is preliminary data.</text>
</comment>
<feature type="transmembrane region" description="Helical" evidence="7">
    <location>
        <begin position="821"/>
        <end position="840"/>
    </location>
</feature>